<protein>
    <submittedName>
        <fullName evidence="6">Regulatory protein brlA</fullName>
    </submittedName>
</protein>
<comment type="caution">
    <text evidence="6">The sequence shown here is derived from an EMBL/GenBank/DDBJ whole genome shotgun (WGS) entry which is preliminary data.</text>
</comment>
<sequence length="247" mass="28323">MDYCGHYDNECHLSCIPQDSSYQWPGFEVNYKEFPVDWGDLQNSTWPDTEYPSYGSAQQNRVNSMDWFQGGSVFESEVEFIARNPTVEPYSGTGLIKSEKTSAKTANGGWRRTSWQDFEEFTRLVCGDDERSIYTHNSMPGPFRRRQFKCTVARCSSRFRYPNGLQRHLSSHLAERSYVCWVPECQRHFTRRDNLEAHYATHGRPGGRNRHVATLDQSNSAYNPGFRGLLTSDGWPVTEENAGSSGV</sequence>
<evidence type="ECO:0000256" key="3">
    <source>
        <dbReference type="ARBA" id="ARBA00022833"/>
    </source>
</evidence>
<gene>
    <name evidence="6" type="ORF">PENSUB_5735</name>
</gene>
<keyword evidence="3" id="KW-0862">Zinc</keyword>
<keyword evidence="1" id="KW-0479">Metal-binding</keyword>
<dbReference type="Proteomes" id="UP000186955">
    <property type="component" value="Unassembled WGS sequence"/>
</dbReference>
<dbReference type="STRING" id="1316194.A0A1Q5UQW9"/>
<dbReference type="Gene3D" id="3.30.160.60">
    <property type="entry name" value="Classic Zinc Finger"/>
    <property type="match status" value="1"/>
</dbReference>
<evidence type="ECO:0000313" key="6">
    <source>
        <dbReference type="EMBL" id="OKP14854.1"/>
    </source>
</evidence>
<evidence type="ECO:0000256" key="1">
    <source>
        <dbReference type="ARBA" id="ARBA00022723"/>
    </source>
</evidence>
<accession>A0A1Q5UQW9</accession>
<organism evidence="6 7">
    <name type="scientific">Penicillium subrubescens</name>
    <dbReference type="NCBI Taxonomy" id="1316194"/>
    <lineage>
        <taxon>Eukaryota</taxon>
        <taxon>Fungi</taxon>
        <taxon>Dikarya</taxon>
        <taxon>Ascomycota</taxon>
        <taxon>Pezizomycotina</taxon>
        <taxon>Eurotiomycetes</taxon>
        <taxon>Eurotiomycetidae</taxon>
        <taxon>Eurotiales</taxon>
        <taxon>Aspergillaceae</taxon>
        <taxon>Penicillium</taxon>
    </lineage>
</organism>
<feature type="domain" description="C2H2-type" evidence="5">
    <location>
        <begin position="148"/>
        <end position="177"/>
    </location>
</feature>
<evidence type="ECO:0000256" key="4">
    <source>
        <dbReference type="PROSITE-ProRule" id="PRU00042"/>
    </source>
</evidence>
<dbReference type="PROSITE" id="PS50157">
    <property type="entry name" value="ZINC_FINGER_C2H2_2"/>
    <property type="match status" value="2"/>
</dbReference>
<dbReference type="InterPro" id="IPR036236">
    <property type="entry name" value="Znf_C2H2_sf"/>
</dbReference>
<dbReference type="InterPro" id="IPR013087">
    <property type="entry name" value="Znf_C2H2_type"/>
</dbReference>
<dbReference type="EMBL" id="MNBE01000057">
    <property type="protein sequence ID" value="OKP14854.1"/>
    <property type="molecule type" value="Genomic_DNA"/>
</dbReference>
<dbReference type="PROSITE" id="PS00028">
    <property type="entry name" value="ZINC_FINGER_C2H2_1"/>
    <property type="match status" value="2"/>
</dbReference>
<evidence type="ECO:0000256" key="2">
    <source>
        <dbReference type="ARBA" id="ARBA00022771"/>
    </source>
</evidence>
<reference evidence="6 7" key="1">
    <citation type="submission" date="2016-10" db="EMBL/GenBank/DDBJ databases">
        <title>Genome sequence of the ascomycete fungus Penicillium subrubescens.</title>
        <authorList>
            <person name="De Vries R.P."/>
            <person name="Peng M."/>
            <person name="Dilokpimol A."/>
            <person name="Hilden K."/>
            <person name="Makela M.R."/>
            <person name="Grigoriev I."/>
            <person name="Riley R."/>
            <person name="Granchi Z."/>
        </authorList>
    </citation>
    <scope>NUCLEOTIDE SEQUENCE [LARGE SCALE GENOMIC DNA]</scope>
    <source>
        <strain evidence="6 7">CBS 132785</strain>
    </source>
</reference>
<dbReference type="Pfam" id="PF00096">
    <property type="entry name" value="zf-C2H2"/>
    <property type="match status" value="1"/>
</dbReference>
<evidence type="ECO:0000259" key="5">
    <source>
        <dbReference type="PROSITE" id="PS50157"/>
    </source>
</evidence>
<proteinExistence type="predicted"/>
<dbReference type="PANTHER" id="PTHR23235">
    <property type="entry name" value="KRUEPPEL-LIKE TRANSCRIPTION FACTOR"/>
    <property type="match status" value="1"/>
</dbReference>
<dbReference type="SUPFAM" id="SSF57667">
    <property type="entry name" value="beta-beta-alpha zinc fingers"/>
    <property type="match status" value="1"/>
</dbReference>
<dbReference type="GO" id="GO:0008270">
    <property type="term" value="F:zinc ion binding"/>
    <property type="evidence" value="ECO:0007669"/>
    <property type="project" value="UniProtKB-KW"/>
</dbReference>
<keyword evidence="2 4" id="KW-0863">Zinc-finger</keyword>
<evidence type="ECO:0000313" key="7">
    <source>
        <dbReference type="Proteomes" id="UP000186955"/>
    </source>
</evidence>
<feature type="domain" description="C2H2-type" evidence="5">
    <location>
        <begin position="178"/>
        <end position="202"/>
    </location>
</feature>
<name>A0A1Q5UQW9_9EURO</name>
<keyword evidence="7" id="KW-1185">Reference proteome</keyword>
<dbReference type="SMART" id="SM00355">
    <property type="entry name" value="ZnF_C2H2"/>
    <property type="match status" value="2"/>
</dbReference>
<dbReference type="AlphaFoldDB" id="A0A1Q5UQW9"/>